<keyword evidence="2" id="KW-1185">Reference proteome</keyword>
<comment type="caution">
    <text evidence="1">The sequence shown here is derived from an EMBL/GenBank/DDBJ whole genome shotgun (WGS) entry which is preliminary data.</text>
</comment>
<evidence type="ECO:0000313" key="2">
    <source>
        <dbReference type="Proteomes" id="UP000466307"/>
    </source>
</evidence>
<dbReference type="EMBL" id="JAADZU010000021">
    <property type="protein sequence ID" value="NDK89666.1"/>
    <property type="molecule type" value="Genomic_DNA"/>
</dbReference>
<reference evidence="1 2" key="1">
    <citation type="submission" date="2020-01" db="EMBL/GenBank/DDBJ databases">
        <title>Investigation of new actinobacteria for the biodesulphurisation of diesel fuel.</title>
        <authorList>
            <person name="Athi Narayanan S.M."/>
        </authorList>
    </citation>
    <scope>NUCLEOTIDE SEQUENCE [LARGE SCALE GENOMIC DNA]</scope>
    <source>
        <strain evidence="1 2">213E</strain>
    </source>
</reference>
<dbReference type="Proteomes" id="UP000466307">
    <property type="component" value="Unassembled WGS sequence"/>
</dbReference>
<dbReference type="AlphaFoldDB" id="A0A7K3LN37"/>
<evidence type="ECO:0000313" key="1">
    <source>
        <dbReference type="EMBL" id="NDK89666.1"/>
    </source>
</evidence>
<protein>
    <submittedName>
        <fullName evidence="1">Uncharacterized protein</fullName>
    </submittedName>
</protein>
<name>A0A7K3LN37_9ACTN</name>
<accession>A0A7K3LN37</accession>
<proteinExistence type="predicted"/>
<organism evidence="1 2">
    <name type="scientific">Gordonia desulfuricans</name>
    <dbReference type="NCBI Taxonomy" id="89051"/>
    <lineage>
        <taxon>Bacteria</taxon>
        <taxon>Bacillati</taxon>
        <taxon>Actinomycetota</taxon>
        <taxon>Actinomycetes</taxon>
        <taxon>Mycobacteriales</taxon>
        <taxon>Gordoniaceae</taxon>
        <taxon>Gordonia</taxon>
    </lineage>
</organism>
<sequence>MSGPRDLNGRPVSRTRWQRMTARLGRAGEEGLATDDPELVNIVGSLDDAVSSATLLSESAWEPEQQVVLRHLLVLPTTRVAEAVAVAGLDGYAAMDASDADRDWAATAPMFGGPAPAQSELVVLGRVQLIDAMHLSQERSRMASLGSRHGGVALGWQVWQRASSS</sequence>
<gene>
    <name evidence="1" type="ORF">GYA93_08755</name>
</gene>